<dbReference type="EMBL" id="JAGIZA010000008">
    <property type="protein sequence ID" value="MBP0494046.1"/>
    <property type="molecule type" value="Genomic_DNA"/>
</dbReference>
<dbReference type="Proteomes" id="UP000677537">
    <property type="component" value="Unassembled WGS sequence"/>
</dbReference>
<protein>
    <submittedName>
        <fullName evidence="1">Uncharacterized protein</fullName>
    </submittedName>
</protein>
<organism evidence="1 2">
    <name type="scientific">Roseomonas indoligenes</name>
    <dbReference type="NCBI Taxonomy" id="2820811"/>
    <lineage>
        <taxon>Bacteria</taxon>
        <taxon>Pseudomonadati</taxon>
        <taxon>Pseudomonadota</taxon>
        <taxon>Alphaproteobacteria</taxon>
        <taxon>Acetobacterales</taxon>
        <taxon>Roseomonadaceae</taxon>
        <taxon>Roseomonas</taxon>
    </lineage>
</organism>
<keyword evidence="2" id="KW-1185">Reference proteome</keyword>
<dbReference type="RefSeq" id="WP_209374788.1">
    <property type="nucleotide sequence ID" value="NZ_JAGIZA010000008.1"/>
</dbReference>
<evidence type="ECO:0000313" key="1">
    <source>
        <dbReference type="EMBL" id="MBP0494046.1"/>
    </source>
</evidence>
<gene>
    <name evidence="1" type="ORF">J5Y10_14775</name>
</gene>
<sequence length="88" mass="10098">MTANDDDPRLTQVHRYTREWDQWVLAQQGRVDRLEGLGTSLTLDAARALLGNMKVFQGMLHDNLRRELAMREWWRSSGTDDPGADLGD</sequence>
<reference evidence="1" key="1">
    <citation type="submission" date="2021-03" db="EMBL/GenBank/DDBJ databases">
        <authorList>
            <person name="So Y."/>
        </authorList>
    </citation>
    <scope>NUCLEOTIDE SEQUENCE</scope>
    <source>
        <strain evidence="1">SG15</strain>
    </source>
</reference>
<name>A0A940MXR3_9PROT</name>
<proteinExistence type="predicted"/>
<evidence type="ECO:0000313" key="2">
    <source>
        <dbReference type="Proteomes" id="UP000677537"/>
    </source>
</evidence>
<comment type="caution">
    <text evidence="1">The sequence shown here is derived from an EMBL/GenBank/DDBJ whole genome shotgun (WGS) entry which is preliminary data.</text>
</comment>
<dbReference type="AlphaFoldDB" id="A0A940MXR3"/>
<accession>A0A940MXR3</accession>